<dbReference type="InterPro" id="IPR016181">
    <property type="entry name" value="Acyl_CoA_acyltransferase"/>
</dbReference>
<dbReference type="GO" id="GO:0016747">
    <property type="term" value="F:acyltransferase activity, transferring groups other than amino-acyl groups"/>
    <property type="evidence" value="ECO:0007669"/>
    <property type="project" value="InterPro"/>
</dbReference>
<dbReference type="Proteomes" id="UP000078240">
    <property type="component" value="Unassembled WGS sequence"/>
</dbReference>
<reference evidence="2 8" key="5">
    <citation type="journal article" date="2024" name="Microbiol. Resour. Announc.">
        <title>Genome annotations for the ascomycete fungi Trichoderma harzianum, Trichoderma aggressivum, and Purpureocillium lilacinum.</title>
        <authorList>
            <person name="Beijen E.P.W."/>
            <person name="Ohm R.A."/>
        </authorList>
    </citation>
    <scope>NUCLEOTIDE SEQUENCE [LARGE SCALE GENOMIC DNA]</scope>
    <source>
        <strain evidence="2 8">CBS 150709</strain>
    </source>
</reference>
<reference evidence="5 7" key="2">
    <citation type="journal article" date="2016" name="Front. Microbiol.">
        <title>Genome and transcriptome sequences reveal the specific parasitism of the nematophagous Purpureocillium lilacinum 36-1.</title>
        <authorList>
            <person name="Xie J."/>
            <person name="Li S."/>
            <person name="Mo C."/>
            <person name="Xiao X."/>
            <person name="Peng D."/>
            <person name="Wang G."/>
            <person name="Xiao Y."/>
        </authorList>
    </citation>
    <scope>NUCLEOTIDE SEQUENCE [LARGE SCALE GENOMIC DNA]</scope>
    <source>
        <strain evidence="5 7">36-1</strain>
    </source>
</reference>
<dbReference type="GeneID" id="28884018"/>
<evidence type="ECO:0000259" key="1">
    <source>
        <dbReference type="Pfam" id="PF00583"/>
    </source>
</evidence>
<dbReference type="OMA" id="NVCWITQ"/>
<gene>
    <name evidence="5" type="ORF">PCL_10724</name>
    <name evidence="2" type="ORF">Purlil1_1423</name>
    <name evidence="3" type="ORF">VFPBJ_10434</name>
    <name evidence="4" type="ORF">VFPFJ_01885</name>
</gene>
<dbReference type="EMBL" id="JAWRVI010000004">
    <property type="protein sequence ID" value="KAK4093932.1"/>
    <property type="molecule type" value="Genomic_DNA"/>
</dbReference>
<organism evidence="3 6">
    <name type="scientific">Purpureocillium lilacinum</name>
    <name type="common">Paecilomyces lilacinus</name>
    <dbReference type="NCBI Taxonomy" id="33203"/>
    <lineage>
        <taxon>Eukaryota</taxon>
        <taxon>Fungi</taxon>
        <taxon>Dikarya</taxon>
        <taxon>Ascomycota</taxon>
        <taxon>Pezizomycotina</taxon>
        <taxon>Sordariomycetes</taxon>
        <taxon>Hypocreomycetidae</taxon>
        <taxon>Hypocreales</taxon>
        <taxon>Ophiocordycipitaceae</taxon>
        <taxon>Purpureocillium</taxon>
    </lineage>
</organism>
<sequence>MANAGSRREYETFAASQVTDAMLEEAAALFSENYGTWGAKAEQPGKPVTMTAHRLRDEFLPAGADASYTRVKVDGQPAGHALACRWKHGGQNVCWITQLVVGERFRTHGLARGLLTTLREHSDDVYGLASSNPVECLAAASSFGSHIQLLSLDYIKSNAEAVMKSSPIPYVRDAKLCGKLFGDASSGLVAGIDSRFFVDHAEPMQALKEIKQHWDWPLGDLPEGCEYLVVMPSTRVRRH</sequence>
<dbReference type="Proteomes" id="UP000078340">
    <property type="component" value="Unassembled WGS sequence"/>
</dbReference>
<evidence type="ECO:0000313" key="6">
    <source>
        <dbReference type="Proteomes" id="UP000078240"/>
    </source>
</evidence>
<dbReference type="EMBL" id="LCWV01000006">
    <property type="protein sequence ID" value="PWI72101.1"/>
    <property type="molecule type" value="Genomic_DNA"/>
</dbReference>
<reference evidence="3 6" key="3">
    <citation type="submission" date="2016-01" db="EMBL/GenBank/DDBJ databases">
        <title>Biosynthesis of antibiotic leucinostatins and their inhibition on Phytophthora in bio-control Purpureocillium lilacinum.</title>
        <authorList>
            <person name="Wang G."/>
            <person name="Liu Z."/>
            <person name="Lin R."/>
            <person name="Li E."/>
            <person name="Mao Z."/>
            <person name="Ling J."/>
            <person name="Yin W."/>
            <person name="Xie B."/>
        </authorList>
    </citation>
    <scope>NUCLEOTIDE SEQUENCE [LARGE SCALE GENOMIC DNA]</scope>
    <source>
        <strain evidence="3">PLBJ-1</strain>
        <strain evidence="4">PLFJ-1</strain>
    </source>
</reference>
<proteinExistence type="predicted"/>
<keyword evidence="8" id="KW-1185">Reference proteome</keyword>
<dbReference type="KEGG" id="plj:28884018"/>
<dbReference type="CDD" id="cd04301">
    <property type="entry name" value="NAT_SF"/>
    <property type="match status" value="1"/>
</dbReference>
<evidence type="ECO:0000313" key="5">
    <source>
        <dbReference type="EMBL" id="PWI72101.1"/>
    </source>
</evidence>
<dbReference type="AlphaFoldDB" id="A0A179G174"/>
<dbReference type="OrthoDB" id="2019666at2759"/>
<feature type="domain" description="N-acetyltransferase" evidence="1">
    <location>
        <begin position="54"/>
        <end position="124"/>
    </location>
</feature>
<dbReference type="Gene3D" id="3.40.630.30">
    <property type="match status" value="1"/>
</dbReference>
<reference evidence="2" key="4">
    <citation type="submission" date="2023-11" db="EMBL/GenBank/DDBJ databases">
        <authorList>
            <person name="Beijen E."/>
            <person name="Ohm R.A."/>
        </authorList>
    </citation>
    <scope>NUCLEOTIDE SEQUENCE</scope>
    <source>
        <strain evidence="2">CBS 150709</strain>
    </source>
</reference>
<dbReference type="RefSeq" id="XP_018181443.1">
    <property type="nucleotide sequence ID" value="XM_018318969.1"/>
</dbReference>
<comment type="caution">
    <text evidence="3">The sequence shown here is derived from an EMBL/GenBank/DDBJ whole genome shotgun (WGS) entry which is preliminary data.</text>
</comment>
<dbReference type="EMBL" id="LSBI01000002">
    <property type="protein sequence ID" value="OAQ92724.1"/>
    <property type="molecule type" value="Genomic_DNA"/>
</dbReference>
<dbReference type="Pfam" id="PF00583">
    <property type="entry name" value="Acetyltransf_1"/>
    <property type="match status" value="1"/>
</dbReference>
<dbReference type="Proteomes" id="UP001287286">
    <property type="component" value="Unassembled WGS sequence"/>
</dbReference>
<protein>
    <submittedName>
        <fullName evidence="3">Ankyrin repeat domain-containingprotein</fullName>
    </submittedName>
    <submittedName>
        <fullName evidence="4">Ankyrin repeat-containing domain-containingprotein</fullName>
    </submittedName>
</protein>
<reference evidence="5" key="1">
    <citation type="submission" date="2015-05" db="EMBL/GenBank/DDBJ databases">
        <authorList>
            <person name="Wang D.B."/>
            <person name="Wang M."/>
        </authorList>
    </citation>
    <scope>NUCLEOTIDE SEQUENCE</scope>
    <source>
        <strain evidence="5">36-1</strain>
    </source>
</reference>
<name>A0A179G174_PURLI</name>
<dbReference type="EMBL" id="LSBH01000010">
    <property type="protein sequence ID" value="OAQ71655.1"/>
    <property type="molecule type" value="Genomic_DNA"/>
</dbReference>
<evidence type="ECO:0000313" key="7">
    <source>
        <dbReference type="Proteomes" id="UP000245956"/>
    </source>
</evidence>
<dbReference type="InterPro" id="IPR000182">
    <property type="entry name" value="GNAT_dom"/>
</dbReference>
<evidence type="ECO:0000313" key="8">
    <source>
        <dbReference type="Proteomes" id="UP001287286"/>
    </source>
</evidence>
<accession>A0A179G174</accession>
<evidence type="ECO:0000313" key="4">
    <source>
        <dbReference type="EMBL" id="OAQ92724.1"/>
    </source>
</evidence>
<dbReference type="Proteomes" id="UP000245956">
    <property type="component" value="Unassembled WGS sequence"/>
</dbReference>
<evidence type="ECO:0000313" key="3">
    <source>
        <dbReference type="EMBL" id="OAQ71655.1"/>
    </source>
</evidence>
<evidence type="ECO:0000313" key="2">
    <source>
        <dbReference type="EMBL" id="KAK4093932.1"/>
    </source>
</evidence>
<dbReference type="SUPFAM" id="SSF55729">
    <property type="entry name" value="Acyl-CoA N-acyltransferases (Nat)"/>
    <property type="match status" value="1"/>
</dbReference>
<dbReference type="STRING" id="33203.A0A179G174"/>